<dbReference type="Pfam" id="PF01478">
    <property type="entry name" value="Peptidase_A24"/>
    <property type="match status" value="1"/>
</dbReference>
<name>A0A8J6NHI1_9CHLR</name>
<dbReference type="GO" id="GO:0006465">
    <property type="term" value="P:signal peptide processing"/>
    <property type="evidence" value="ECO:0007669"/>
    <property type="project" value="TreeGrafter"/>
</dbReference>
<evidence type="ECO:0000256" key="2">
    <source>
        <dbReference type="SAM" id="Phobius"/>
    </source>
</evidence>
<feature type="transmembrane region" description="Helical" evidence="2">
    <location>
        <begin position="197"/>
        <end position="222"/>
    </location>
</feature>
<feature type="transmembrane region" description="Helical" evidence="2">
    <location>
        <begin position="6"/>
        <end position="23"/>
    </location>
</feature>
<protein>
    <submittedName>
        <fullName evidence="4">Prepilin peptidase</fullName>
    </submittedName>
</protein>
<comment type="caution">
    <text evidence="4">The sequence shown here is derived from an EMBL/GenBank/DDBJ whole genome shotgun (WGS) entry which is preliminary data.</text>
</comment>
<feature type="transmembrane region" description="Helical" evidence="2">
    <location>
        <begin position="64"/>
        <end position="82"/>
    </location>
</feature>
<accession>A0A8J6NHI1</accession>
<dbReference type="GO" id="GO:0004190">
    <property type="term" value="F:aspartic-type endopeptidase activity"/>
    <property type="evidence" value="ECO:0007669"/>
    <property type="project" value="InterPro"/>
</dbReference>
<dbReference type="InterPro" id="IPR000045">
    <property type="entry name" value="Prepilin_IV_endopep_pep"/>
</dbReference>
<dbReference type="Proteomes" id="UP000614469">
    <property type="component" value="Unassembled WGS sequence"/>
</dbReference>
<organism evidence="4 5">
    <name type="scientific">Candidatus Desulfolinea nitratireducens</name>
    <dbReference type="NCBI Taxonomy" id="2841698"/>
    <lineage>
        <taxon>Bacteria</taxon>
        <taxon>Bacillati</taxon>
        <taxon>Chloroflexota</taxon>
        <taxon>Anaerolineae</taxon>
        <taxon>Anaerolineales</taxon>
        <taxon>Anaerolineales incertae sedis</taxon>
        <taxon>Candidatus Desulfolinea</taxon>
    </lineage>
</organism>
<dbReference type="PANTHER" id="PTHR30487">
    <property type="entry name" value="TYPE 4 PREPILIN-LIKE PROTEINS LEADER PEPTIDE-PROCESSING ENZYME"/>
    <property type="match status" value="1"/>
</dbReference>
<sequence>MNITIGIPLALGWAAALLVNYLADVLPATRRFTTPACKQCAAKFAWTDYLLLKGCSACNHPRGWRMWITQVLGVMATIYIWISPPDGLDFWLGFVLLIYLAVVFVIDVELRLILHPVSYFGVLLGLLVGIKLNGILPTLFGGVLGFGIMFGLYYFGVLFARWISKRRGETVIEEGDALGYGDVNLAGVLGLMLGGNIIWLGILMAILAGGLVSIIYIIWMLALKRYEAFAAIPYAPFLIFSAIFFIYF</sequence>
<feature type="transmembrane region" description="Helical" evidence="2">
    <location>
        <begin position="138"/>
        <end position="160"/>
    </location>
</feature>
<proteinExistence type="inferred from homology"/>
<evidence type="ECO:0000313" key="5">
    <source>
        <dbReference type="Proteomes" id="UP000614469"/>
    </source>
</evidence>
<dbReference type="InterPro" id="IPR050882">
    <property type="entry name" value="Prepilin_peptidase/N-MTase"/>
</dbReference>
<feature type="domain" description="Prepilin type IV endopeptidase peptidase" evidence="3">
    <location>
        <begin position="94"/>
        <end position="214"/>
    </location>
</feature>
<feature type="transmembrane region" description="Helical" evidence="2">
    <location>
        <begin position="113"/>
        <end position="132"/>
    </location>
</feature>
<keyword evidence="2" id="KW-1133">Transmembrane helix</keyword>
<reference evidence="4 5" key="1">
    <citation type="submission" date="2020-08" db="EMBL/GenBank/DDBJ databases">
        <title>Bridging the membrane lipid divide: bacteria of the FCB group superphylum have the potential to synthesize archaeal ether lipids.</title>
        <authorList>
            <person name="Villanueva L."/>
            <person name="Von Meijenfeldt F.A.B."/>
            <person name="Westbye A.B."/>
            <person name="Yadav S."/>
            <person name="Hopmans E.C."/>
            <person name="Dutilh B.E."/>
            <person name="Sinninghe Damste J.S."/>
        </authorList>
    </citation>
    <scope>NUCLEOTIDE SEQUENCE [LARGE SCALE GENOMIC DNA]</scope>
    <source>
        <strain evidence="4">NIOZ-UU36</strain>
    </source>
</reference>
<dbReference type="AlphaFoldDB" id="A0A8J6NHI1"/>
<evidence type="ECO:0000313" key="4">
    <source>
        <dbReference type="EMBL" id="MBC8335301.1"/>
    </source>
</evidence>
<keyword evidence="2" id="KW-0812">Transmembrane</keyword>
<dbReference type="EMBL" id="JACNJN010000101">
    <property type="protein sequence ID" value="MBC8335301.1"/>
    <property type="molecule type" value="Genomic_DNA"/>
</dbReference>
<keyword evidence="2" id="KW-0472">Membrane</keyword>
<dbReference type="PANTHER" id="PTHR30487:SF0">
    <property type="entry name" value="PREPILIN LEADER PEPTIDASE_N-METHYLTRANSFERASE-RELATED"/>
    <property type="match status" value="1"/>
</dbReference>
<feature type="transmembrane region" description="Helical" evidence="2">
    <location>
        <begin position="88"/>
        <end position="106"/>
    </location>
</feature>
<comment type="similarity">
    <text evidence="1">Belongs to the peptidase A24 family.</text>
</comment>
<feature type="transmembrane region" description="Helical" evidence="2">
    <location>
        <begin position="228"/>
        <end position="247"/>
    </location>
</feature>
<gene>
    <name evidence="4" type="ORF">H8E29_08560</name>
</gene>
<dbReference type="GO" id="GO:0005886">
    <property type="term" value="C:plasma membrane"/>
    <property type="evidence" value="ECO:0007669"/>
    <property type="project" value="TreeGrafter"/>
</dbReference>
<evidence type="ECO:0000259" key="3">
    <source>
        <dbReference type="Pfam" id="PF01478"/>
    </source>
</evidence>
<evidence type="ECO:0000256" key="1">
    <source>
        <dbReference type="ARBA" id="ARBA00005801"/>
    </source>
</evidence>